<feature type="domain" description="XRN2-binding (XTBD)" evidence="4">
    <location>
        <begin position="9"/>
        <end position="93"/>
    </location>
</feature>
<dbReference type="InterPro" id="IPR036867">
    <property type="entry name" value="R3H_dom_sf"/>
</dbReference>
<feature type="compositionally biased region" description="Low complexity" evidence="1">
    <location>
        <begin position="753"/>
        <end position="785"/>
    </location>
</feature>
<sequence>MSVDTSWDIESYRAAYESDEHWALKREFMEAHKERIPEARLICLAQAFVNIELLGCKYPDALMHQVEVLARDVGCDYKENKKNMLQRTFVKASDAAGAKVKGTSTSSLLGDSPSFNPSLSSEEEGCVSPMSSEPSPAFGCGDAAQRGPMSSLLGPPPTPLSSRLPMMSFTKASSSSSMPVGSTSGSMTGGSLASSSPSFVPGGSLGSNSKPTLGGSANAMGFISGGTLAPNSKPALGGSASSMGFVSGGTLAPNSKPAFGGSSASSMGFVSGGTLTSSTKPTFGGSSNSTGSSSNSMGFVSGGTLTSTRPAFGGSSNATGFGGSSNSTASLYGGANTMASPFGGAPHSLLNTPTTSAMYRTAGTSNSLLPLPTDTSTTSTTTLITAPPAPKKKKSKDKEKNKPITEKFIKFIGGVTDDATTPENINKMANTVPLQSFAAKPGEKVHGFMQPGQSFSASNSGNMSQPGQSQQPSTAAASASPQHNHLANWCKVVGRDNPLAGFVVVRHENHDNGGAAAAILNTSSCFSRMPVNYHYQKLDHLHECTVNINGVDVVTSKASGRKKAREQAVVDAVAELPKHCFTLKIKKNIRAESVTLEQLGEDLANRNSFMDNPNSVANKMMKQMGWTGGGLGKKGEGITEPIRPSEVFGRQGLGHTGNKGAVTPAFRKRVREIISEYASTSKNVALAFSNDFSKDQRAEIHKIARLCHLKSATRGKDTKTRCLVITRKMPAQDLLLRLLQEGSNDQYELIPPSSSSSYASYGSSYGSSYDSSFGSPFGSSSTSAC</sequence>
<protein>
    <recommendedName>
        <fullName evidence="6">NF-kappa-B-repressing factor</fullName>
    </recommendedName>
</protein>
<evidence type="ECO:0000256" key="1">
    <source>
        <dbReference type="SAM" id="MobiDB-lite"/>
    </source>
</evidence>
<feature type="compositionally biased region" description="Low complexity" evidence="1">
    <location>
        <begin position="464"/>
        <end position="481"/>
    </location>
</feature>
<evidence type="ECO:0000259" key="4">
    <source>
        <dbReference type="PROSITE" id="PS51827"/>
    </source>
</evidence>
<dbReference type="SMART" id="SM00443">
    <property type="entry name" value="G_patch"/>
    <property type="match status" value="1"/>
</dbReference>
<dbReference type="Pfam" id="PF11952">
    <property type="entry name" value="XTBD"/>
    <property type="match status" value="1"/>
</dbReference>
<dbReference type="InterPro" id="IPR000467">
    <property type="entry name" value="G_patch_dom"/>
</dbReference>
<feature type="region of interest" description="Disordered" evidence="1">
    <location>
        <begin position="444"/>
        <end position="481"/>
    </location>
</feature>
<dbReference type="GO" id="GO:0003676">
    <property type="term" value="F:nucleic acid binding"/>
    <property type="evidence" value="ECO:0007669"/>
    <property type="project" value="UniProtKB-UniRule"/>
</dbReference>
<dbReference type="PANTHER" id="PTHR48430:SF1">
    <property type="entry name" value="PARTNER OF XRN-2 PROTEIN 1"/>
    <property type="match status" value="1"/>
</dbReference>
<feature type="region of interest" description="Disordered" evidence="1">
    <location>
        <begin position="364"/>
        <end position="401"/>
    </location>
</feature>
<feature type="domain" description="R3H" evidence="3">
    <location>
        <begin position="664"/>
        <end position="728"/>
    </location>
</feature>
<dbReference type="Pfam" id="PF01585">
    <property type="entry name" value="G-patch"/>
    <property type="match status" value="1"/>
</dbReference>
<proteinExistence type="predicted"/>
<feature type="compositionally biased region" description="Low complexity" evidence="1">
    <location>
        <begin position="160"/>
        <end position="198"/>
    </location>
</feature>
<dbReference type="InterPro" id="IPR021859">
    <property type="entry name" value="XTBD"/>
</dbReference>
<name>A0A0P4W4W5_SCYOL</name>
<dbReference type="Gene3D" id="3.30.1370.50">
    <property type="entry name" value="R3H-like domain"/>
    <property type="match status" value="1"/>
</dbReference>
<dbReference type="AlphaFoldDB" id="A0A0P4W4W5"/>
<feature type="domain" description="G-patch" evidence="2">
    <location>
        <begin position="613"/>
        <end position="658"/>
    </location>
</feature>
<evidence type="ECO:0000259" key="3">
    <source>
        <dbReference type="PROSITE" id="PS51061"/>
    </source>
</evidence>
<dbReference type="PROSITE" id="PS50174">
    <property type="entry name" value="G_PATCH"/>
    <property type="match status" value="1"/>
</dbReference>
<dbReference type="PANTHER" id="PTHR48430">
    <property type="entry name" value="PARTNER OF XRN-2 PROTEIN 1"/>
    <property type="match status" value="1"/>
</dbReference>
<dbReference type="InterPro" id="IPR001374">
    <property type="entry name" value="R3H_dom"/>
</dbReference>
<evidence type="ECO:0000259" key="2">
    <source>
        <dbReference type="PROSITE" id="PS50174"/>
    </source>
</evidence>
<feature type="compositionally biased region" description="Polar residues" evidence="1">
    <location>
        <begin position="451"/>
        <end position="463"/>
    </location>
</feature>
<dbReference type="PROSITE" id="PS51827">
    <property type="entry name" value="XTBD"/>
    <property type="match status" value="1"/>
</dbReference>
<feature type="compositionally biased region" description="Polar residues" evidence="1">
    <location>
        <begin position="102"/>
        <end position="120"/>
    </location>
</feature>
<dbReference type="SUPFAM" id="SSF82708">
    <property type="entry name" value="R3H domain"/>
    <property type="match status" value="1"/>
</dbReference>
<reference evidence="5" key="1">
    <citation type="submission" date="2015-09" db="EMBL/GenBank/DDBJ databases">
        <title>Scylla olivacea transcriptome.</title>
        <authorList>
            <person name="Ikhwanuddin M."/>
        </authorList>
    </citation>
    <scope>NUCLEOTIDE SEQUENCE</scope>
</reference>
<evidence type="ECO:0000313" key="5">
    <source>
        <dbReference type="EMBL" id="JAI60653.1"/>
    </source>
</evidence>
<feature type="region of interest" description="Disordered" evidence="1">
    <location>
        <begin position="101"/>
        <end position="212"/>
    </location>
</feature>
<accession>A0A0P4W4W5</accession>
<dbReference type="PROSITE" id="PS51061">
    <property type="entry name" value="R3H"/>
    <property type="match status" value="1"/>
</dbReference>
<feature type="region of interest" description="Disordered" evidence="1">
    <location>
        <begin position="751"/>
        <end position="785"/>
    </location>
</feature>
<organism evidence="5">
    <name type="scientific">Scylla olivacea</name>
    <name type="common">Orange mud crab</name>
    <name type="synonym">Cancer olivacea</name>
    <dbReference type="NCBI Taxonomy" id="85551"/>
    <lineage>
        <taxon>Eukaryota</taxon>
        <taxon>Metazoa</taxon>
        <taxon>Ecdysozoa</taxon>
        <taxon>Arthropoda</taxon>
        <taxon>Crustacea</taxon>
        <taxon>Multicrustacea</taxon>
        <taxon>Malacostraca</taxon>
        <taxon>Eumalacostraca</taxon>
        <taxon>Eucarida</taxon>
        <taxon>Decapoda</taxon>
        <taxon>Pleocyemata</taxon>
        <taxon>Brachyura</taxon>
        <taxon>Eubrachyura</taxon>
        <taxon>Portunoidea</taxon>
        <taxon>Portunidae</taxon>
        <taxon>Portuninae</taxon>
        <taxon>Scylla</taxon>
    </lineage>
</organism>
<dbReference type="EMBL" id="GDRN01089472">
    <property type="protein sequence ID" value="JAI60653.1"/>
    <property type="molecule type" value="Transcribed_RNA"/>
</dbReference>
<feature type="compositionally biased region" description="Low complexity" evidence="1">
    <location>
        <begin position="364"/>
        <end position="386"/>
    </location>
</feature>
<evidence type="ECO:0008006" key="6">
    <source>
        <dbReference type="Google" id="ProtNLM"/>
    </source>
</evidence>